<proteinExistence type="predicted"/>
<dbReference type="Pfam" id="PF08145">
    <property type="entry name" value="BOP1NT"/>
    <property type="match status" value="1"/>
</dbReference>
<keyword evidence="8" id="KW-1133">Transmembrane helix</keyword>
<dbReference type="Proteomes" id="UP000814243">
    <property type="component" value="Unassembled WGS sequence"/>
</dbReference>
<keyword evidence="8" id="KW-0812">Transmembrane</keyword>
<dbReference type="SUPFAM" id="SSF50978">
    <property type="entry name" value="WD40 repeat-like"/>
    <property type="match status" value="1"/>
</dbReference>
<keyword evidence="4 7" id="KW-0853">WD repeat</keyword>
<feature type="domain" description="BOP1 N-terminal" evidence="9">
    <location>
        <begin position="1"/>
        <end position="78"/>
    </location>
</feature>
<comment type="subcellular location">
    <subcellularLocation>
        <location evidence="1">Nucleus</location>
        <location evidence="1">Nucleolus</location>
    </subcellularLocation>
</comment>
<sequence>MKEWNKLSETPWKRKYTFLPTRHASLRAVPAYERFTRERFLRCLDLYLAPRAIKMRLTIGPEALVPTLPSPRELQPFPTFEAQCLRGHDGLVRSVDFDPSGQYIASAGDDGTVRGQCTFYTFHMTLRLSVLGYCLKVARVVCELVVQGVCVRSVGEVWETGSGRVLQLGGSVARVVCELVVQGCVCAVWETGSGRVLQLGGSVARGVRASSAGCGRRGWTRAAVARVVCELVVQGCVCAQCGRRGRDAARVLQLGGSVARVVCELVVQGVCVRSVGDGVGTLRARVQLGGSVARVVCELVVQVCVCAVWETGSGTLRARAAVGRQRGARGVRASSAGLWETGSGRVLQLGGSVARVVCELVVQGCVCAVWETGSGRVLQLGGSVGAWCGVVRGVCVRSVGSSAGRVLQLGGSVARVVCERQGVGDGVRAARVLQLGGSVARVVCELVVQGCVCAVWETGSGRVLQLGGSVARVVCELVVQGCVCAVWETGSGRVLQLGGSVARVVCELVVQVWETGSGRCARVLQLGGSVARVVCELVVQGVCVRSVGDGVGTLRARAAAGRQRGARGVRASSAGCVCAQCGRRGRGRVLQLGGSVARVVCELVVQGCVCAVWGDGVGTLRACAAGRQRGARGVRASSAGCVCAVWETGSGRVLQLGGSVARVVCELVVQVWETGSGRVLQLGGSVARVVCEQVVQGCVCAVWETGSGRVLQLGGSVARVVCELVVQGVCVRSVGDGVGTLWETGSGRCARVLQLGGSVARVAWLPAAGLVLLAAAVGPRLLLLAPGTGSQRAVERTDDLLAEAPPDHDGSGTFTTIFVPTFSGERVEPAQWARGVCSSRDIARGVCSSRDIAGCMRSGVPRGDVGARGAGTVGARRV</sequence>
<accession>A0A922MP82</accession>
<dbReference type="GO" id="GO:0070545">
    <property type="term" value="C:PeBoW complex"/>
    <property type="evidence" value="ECO:0007669"/>
    <property type="project" value="TreeGrafter"/>
</dbReference>
<dbReference type="Gene3D" id="2.130.10.10">
    <property type="entry name" value="YVTN repeat-like/Quinoprotein amine dehydrogenase"/>
    <property type="match status" value="2"/>
</dbReference>
<dbReference type="AlphaFoldDB" id="A0A922MP82"/>
<keyword evidence="6" id="KW-0539">Nucleus</keyword>
<dbReference type="GO" id="GO:0043021">
    <property type="term" value="F:ribonucleoprotein complex binding"/>
    <property type="evidence" value="ECO:0007669"/>
    <property type="project" value="TreeGrafter"/>
</dbReference>
<dbReference type="Pfam" id="PF00400">
    <property type="entry name" value="WD40"/>
    <property type="match status" value="1"/>
</dbReference>
<evidence type="ECO:0000313" key="10">
    <source>
        <dbReference type="EMBL" id="KAH9639802.1"/>
    </source>
</evidence>
<dbReference type="InterPro" id="IPR012953">
    <property type="entry name" value="BOP1_N_dom"/>
</dbReference>
<name>A0A922MP82_SPOEX</name>
<evidence type="ECO:0000256" key="3">
    <source>
        <dbReference type="ARBA" id="ARBA00022552"/>
    </source>
</evidence>
<evidence type="ECO:0000256" key="7">
    <source>
        <dbReference type="PROSITE-ProRule" id="PRU00221"/>
    </source>
</evidence>
<dbReference type="InterPro" id="IPR036322">
    <property type="entry name" value="WD40_repeat_dom_sf"/>
</dbReference>
<organism evidence="10 11">
    <name type="scientific">Spodoptera exigua</name>
    <name type="common">Beet armyworm</name>
    <name type="synonym">Noctua fulgens</name>
    <dbReference type="NCBI Taxonomy" id="7107"/>
    <lineage>
        <taxon>Eukaryota</taxon>
        <taxon>Metazoa</taxon>
        <taxon>Ecdysozoa</taxon>
        <taxon>Arthropoda</taxon>
        <taxon>Hexapoda</taxon>
        <taxon>Insecta</taxon>
        <taxon>Pterygota</taxon>
        <taxon>Neoptera</taxon>
        <taxon>Endopterygota</taxon>
        <taxon>Lepidoptera</taxon>
        <taxon>Glossata</taxon>
        <taxon>Ditrysia</taxon>
        <taxon>Noctuoidea</taxon>
        <taxon>Noctuidae</taxon>
        <taxon>Amphipyrinae</taxon>
        <taxon>Spodoptera</taxon>
    </lineage>
</organism>
<keyword evidence="2" id="KW-0690">Ribosome biogenesis</keyword>
<keyword evidence="5" id="KW-0677">Repeat</keyword>
<evidence type="ECO:0000313" key="11">
    <source>
        <dbReference type="Proteomes" id="UP000814243"/>
    </source>
</evidence>
<dbReference type="PANTHER" id="PTHR17605">
    <property type="entry name" value="RIBOSOME BIOGENESIS PROTEIN BOP1 BLOCK OF PROLIFERATION 1 PROTEIN"/>
    <property type="match status" value="1"/>
</dbReference>
<evidence type="ECO:0000259" key="9">
    <source>
        <dbReference type="SMART" id="SM01035"/>
    </source>
</evidence>
<feature type="transmembrane region" description="Helical" evidence="8">
    <location>
        <begin position="763"/>
        <end position="783"/>
    </location>
</feature>
<dbReference type="SMART" id="SM01035">
    <property type="entry name" value="BOP1NT"/>
    <property type="match status" value="1"/>
</dbReference>
<dbReference type="EMBL" id="JACEFF010000305">
    <property type="protein sequence ID" value="KAH9639802.1"/>
    <property type="molecule type" value="Genomic_DNA"/>
</dbReference>
<comment type="caution">
    <text evidence="10">The sequence shown here is derived from an EMBL/GenBank/DDBJ whole genome shotgun (WGS) entry which is preliminary data.</text>
</comment>
<evidence type="ECO:0000256" key="6">
    <source>
        <dbReference type="ARBA" id="ARBA00023242"/>
    </source>
</evidence>
<dbReference type="PROSITE" id="PS50082">
    <property type="entry name" value="WD_REPEATS_2"/>
    <property type="match status" value="1"/>
</dbReference>
<dbReference type="SMART" id="SM00320">
    <property type="entry name" value="WD40"/>
    <property type="match status" value="1"/>
</dbReference>
<evidence type="ECO:0000256" key="8">
    <source>
        <dbReference type="SAM" id="Phobius"/>
    </source>
</evidence>
<keyword evidence="8" id="KW-0472">Membrane</keyword>
<gene>
    <name evidence="10" type="ORF">HF086_002947</name>
</gene>
<dbReference type="PANTHER" id="PTHR17605:SF0">
    <property type="entry name" value="RIBOSOME BIOGENESIS PROTEIN BOP1"/>
    <property type="match status" value="1"/>
</dbReference>
<evidence type="ECO:0000256" key="5">
    <source>
        <dbReference type="ARBA" id="ARBA00022737"/>
    </source>
</evidence>
<dbReference type="InterPro" id="IPR028598">
    <property type="entry name" value="BOP1/Erb1"/>
</dbReference>
<keyword evidence="3" id="KW-0698">rRNA processing</keyword>
<evidence type="ECO:0000256" key="1">
    <source>
        <dbReference type="ARBA" id="ARBA00004604"/>
    </source>
</evidence>
<protein>
    <recommendedName>
        <fullName evidence="9">BOP1 N-terminal domain-containing protein</fullName>
    </recommendedName>
</protein>
<dbReference type="InterPro" id="IPR001680">
    <property type="entry name" value="WD40_rpt"/>
</dbReference>
<dbReference type="InterPro" id="IPR015943">
    <property type="entry name" value="WD40/YVTN_repeat-like_dom_sf"/>
</dbReference>
<reference evidence="10" key="1">
    <citation type="journal article" date="2021" name="G3 (Bethesda)">
        <title>Genome and transcriptome analysis of the beet armyworm Spodoptera exigua reveals targets for pest control. .</title>
        <authorList>
            <person name="Simon S."/>
            <person name="Breeschoten T."/>
            <person name="Jansen H.J."/>
            <person name="Dirks R.P."/>
            <person name="Schranz M.E."/>
            <person name="Ros V.I.D."/>
        </authorList>
    </citation>
    <scope>NUCLEOTIDE SEQUENCE</scope>
    <source>
        <strain evidence="10">TB_SE_WUR_2020</strain>
    </source>
</reference>
<dbReference type="GO" id="GO:0030687">
    <property type="term" value="C:preribosome, large subunit precursor"/>
    <property type="evidence" value="ECO:0007669"/>
    <property type="project" value="TreeGrafter"/>
</dbReference>
<dbReference type="GO" id="GO:0000463">
    <property type="term" value="P:maturation of LSU-rRNA from tricistronic rRNA transcript (SSU-rRNA, 5.8S rRNA, LSU-rRNA)"/>
    <property type="evidence" value="ECO:0007669"/>
    <property type="project" value="TreeGrafter"/>
</dbReference>
<dbReference type="PROSITE" id="PS50294">
    <property type="entry name" value="WD_REPEATS_REGION"/>
    <property type="match status" value="1"/>
</dbReference>
<feature type="repeat" description="WD" evidence="7">
    <location>
        <begin position="85"/>
        <end position="114"/>
    </location>
</feature>
<evidence type="ECO:0000256" key="2">
    <source>
        <dbReference type="ARBA" id="ARBA00022517"/>
    </source>
</evidence>
<evidence type="ECO:0000256" key="4">
    <source>
        <dbReference type="ARBA" id="ARBA00022574"/>
    </source>
</evidence>